<evidence type="ECO:0000259" key="1">
    <source>
        <dbReference type="Pfam" id="PF14635"/>
    </source>
</evidence>
<dbReference type="Gene3D" id="1.10.150.850">
    <property type="entry name" value="Spt6, helix-hairpin-helix domain"/>
    <property type="match status" value="1"/>
</dbReference>
<dbReference type="HOGENOM" id="CLU_1816566_0_0_1"/>
<dbReference type="PANTHER" id="PTHR10145">
    <property type="entry name" value="TRANSCRIPTION ELONGATION FACTOR SPT6"/>
    <property type="match status" value="1"/>
</dbReference>
<dbReference type="EMBL" id="KN833775">
    <property type="protein sequence ID" value="KIK19918.1"/>
    <property type="molecule type" value="Genomic_DNA"/>
</dbReference>
<organism evidence="2 3">
    <name type="scientific">Pisolithus microcarpus 441</name>
    <dbReference type="NCBI Taxonomy" id="765257"/>
    <lineage>
        <taxon>Eukaryota</taxon>
        <taxon>Fungi</taxon>
        <taxon>Dikarya</taxon>
        <taxon>Basidiomycota</taxon>
        <taxon>Agaricomycotina</taxon>
        <taxon>Agaricomycetes</taxon>
        <taxon>Agaricomycetidae</taxon>
        <taxon>Boletales</taxon>
        <taxon>Sclerodermatineae</taxon>
        <taxon>Pisolithaceae</taxon>
        <taxon>Pisolithus</taxon>
    </lineage>
</organism>
<dbReference type="STRING" id="765257.A0A0C9ZIY3"/>
<dbReference type="Pfam" id="PF14635">
    <property type="entry name" value="HHH_7"/>
    <property type="match status" value="1"/>
</dbReference>
<accession>A0A0C9ZIY3</accession>
<dbReference type="GO" id="GO:0031491">
    <property type="term" value="F:nucleosome binding"/>
    <property type="evidence" value="ECO:0007669"/>
    <property type="project" value="TreeGrafter"/>
</dbReference>
<dbReference type="GO" id="GO:0008023">
    <property type="term" value="C:transcription elongation factor complex"/>
    <property type="evidence" value="ECO:0007669"/>
    <property type="project" value="TreeGrafter"/>
</dbReference>
<dbReference type="Gene3D" id="1.10.10.2740">
    <property type="entry name" value="Spt6, Death-like domain"/>
    <property type="match status" value="1"/>
</dbReference>
<protein>
    <recommendedName>
        <fullName evidence="1">Transcription elongation factor Spt6 helix-hairpin-helix motif domain-containing protein</fullName>
    </recommendedName>
</protein>
<evidence type="ECO:0000313" key="3">
    <source>
        <dbReference type="Proteomes" id="UP000054018"/>
    </source>
</evidence>
<dbReference type="Proteomes" id="UP000054018">
    <property type="component" value="Unassembled WGS sequence"/>
</dbReference>
<proteinExistence type="predicted"/>
<dbReference type="InterPro" id="IPR032706">
    <property type="entry name" value="Spt6_HHH"/>
</dbReference>
<sequence>MTNKVGVEINHAVMDSYYQHLLPLVCSLGPHKVNALVRKIVTLGGILVNHDQFIKSGLLTTKIFLNAAGFLHTPWDLDMKSVNNRHTDEDGPDPLDATHIQPKDYKLAQKMATDSLKLDEENAHREHPSHVVSLIMDDNNNE</sequence>
<gene>
    <name evidence="2" type="ORF">PISMIDRAFT_658516</name>
</gene>
<dbReference type="OrthoDB" id="995477at2759"/>
<dbReference type="GO" id="GO:0042393">
    <property type="term" value="F:histone binding"/>
    <property type="evidence" value="ECO:0007669"/>
    <property type="project" value="TreeGrafter"/>
</dbReference>
<evidence type="ECO:0000313" key="2">
    <source>
        <dbReference type="EMBL" id="KIK19918.1"/>
    </source>
</evidence>
<dbReference type="GO" id="GO:0034728">
    <property type="term" value="P:nucleosome organization"/>
    <property type="evidence" value="ECO:0007669"/>
    <property type="project" value="TreeGrafter"/>
</dbReference>
<reference evidence="2 3" key="1">
    <citation type="submission" date="2014-04" db="EMBL/GenBank/DDBJ databases">
        <authorList>
            <consortium name="DOE Joint Genome Institute"/>
            <person name="Kuo A."/>
            <person name="Kohler A."/>
            <person name="Costa M.D."/>
            <person name="Nagy L.G."/>
            <person name="Floudas D."/>
            <person name="Copeland A."/>
            <person name="Barry K.W."/>
            <person name="Cichocki N."/>
            <person name="Veneault-Fourrey C."/>
            <person name="LaButti K."/>
            <person name="Lindquist E.A."/>
            <person name="Lipzen A."/>
            <person name="Lundell T."/>
            <person name="Morin E."/>
            <person name="Murat C."/>
            <person name="Sun H."/>
            <person name="Tunlid A."/>
            <person name="Henrissat B."/>
            <person name="Grigoriev I.V."/>
            <person name="Hibbett D.S."/>
            <person name="Martin F."/>
            <person name="Nordberg H.P."/>
            <person name="Cantor M.N."/>
            <person name="Hua S.X."/>
        </authorList>
    </citation>
    <scope>NUCLEOTIDE SEQUENCE [LARGE SCALE GENOMIC DNA]</scope>
    <source>
        <strain evidence="2 3">441</strain>
    </source>
</reference>
<dbReference type="InterPro" id="IPR017072">
    <property type="entry name" value="TF_Spt6"/>
</dbReference>
<dbReference type="PANTHER" id="PTHR10145:SF6">
    <property type="entry name" value="TRANSCRIPTION ELONGATION FACTOR SPT6"/>
    <property type="match status" value="1"/>
</dbReference>
<feature type="domain" description="Transcription elongation factor Spt6 helix-hairpin-helix motif" evidence="1">
    <location>
        <begin position="2"/>
        <end position="72"/>
    </location>
</feature>
<reference evidence="3" key="2">
    <citation type="submission" date="2015-01" db="EMBL/GenBank/DDBJ databases">
        <title>Evolutionary Origins and Diversification of the Mycorrhizal Mutualists.</title>
        <authorList>
            <consortium name="DOE Joint Genome Institute"/>
            <consortium name="Mycorrhizal Genomics Consortium"/>
            <person name="Kohler A."/>
            <person name="Kuo A."/>
            <person name="Nagy L.G."/>
            <person name="Floudas D."/>
            <person name="Copeland A."/>
            <person name="Barry K.W."/>
            <person name="Cichocki N."/>
            <person name="Veneault-Fourrey C."/>
            <person name="LaButti K."/>
            <person name="Lindquist E.A."/>
            <person name="Lipzen A."/>
            <person name="Lundell T."/>
            <person name="Morin E."/>
            <person name="Murat C."/>
            <person name="Riley R."/>
            <person name="Ohm R."/>
            <person name="Sun H."/>
            <person name="Tunlid A."/>
            <person name="Henrissat B."/>
            <person name="Grigoriev I.V."/>
            <person name="Hibbett D.S."/>
            <person name="Martin F."/>
        </authorList>
    </citation>
    <scope>NUCLEOTIDE SEQUENCE [LARGE SCALE GENOMIC DNA]</scope>
    <source>
        <strain evidence="3">441</strain>
    </source>
</reference>
<name>A0A0C9ZIY3_9AGAM</name>
<keyword evidence="3" id="KW-1185">Reference proteome</keyword>
<dbReference type="AlphaFoldDB" id="A0A0C9ZIY3"/>
<dbReference type="GO" id="GO:0140673">
    <property type="term" value="P:transcription elongation-coupled chromatin remodeling"/>
    <property type="evidence" value="ECO:0007669"/>
    <property type="project" value="InterPro"/>
</dbReference>
<dbReference type="InterPro" id="IPR042066">
    <property type="entry name" value="Spt6_death-like"/>
</dbReference>